<evidence type="ECO:0000256" key="15">
    <source>
        <dbReference type="ARBA" id="ARBA00022918"/>
    </source>
</evidence>
<keyword evidence="10" id="KW-0378">Hydrolase</keyword>
<dbReference type="Pfam" id="PF22936">
    <property type="entry name" value="Pol_BBD"/>
    <property type="match status" value="1"/>
</dbReference>
<feature type="domain" description="CCHC-type" evidence="22">
    <location>
        <begin position="263"/>
        <end position="277"/>
    </location>
</feature>
<dbReference type="AlphaFoldDB" id="A0A8H5EXQ4"/>
<evidence type="ECO:0000256" key="3">
    <source>
        <dbReference type="ARBA" id="ARBA00022612"/>
    </source>
</evidence>
<evidence type="ECO:0000256" key="16">
    <source>
        <dbReference type="ARBA" id="ARBA00022932"/>
    </source>
</evidence>
<dbReference type="InterPro" id="IPR039537">
    <property type="entry name" value="Retrotran_Ty1/copia-like"/>
</dbReference>
<keyword evidence="5" id="KW-0548">Nucleotidyltransferase</keyword>
<accession>A0A8H5EXQ4</accession>
<evidence type="ECO:0000256" key="20">
    <source>
        <dbReference type="ARBA" id="ARBA00049244"/>
    </source>
</evidence>
<keyword evidence="16" id="KW-0808">Transferase</keyword>
<dbReference type="SUPFAM" id="SSF53098">
    <property type="entry name" value="Ribonuclease H-like"/>
    <property type="match status" value="1"/>
</dbReference>
<evidence type="ECO:0000256" key="11">
    <source>
        <dbReference type="ARBA" id="ARBA00022840"/>
    </source>
</evidence>
<evidence type="ECO:0000256" key="4">
    <source>
        <dbReference type="ARBA" id="ARBA00022670"/>
    </source>
</evidence>
<evidence type="ECO:0000256" key="8">
    <source>
        <dbReference type="ARBA" id="ARBA00022741"/>
    </source>
</evidence>
<gene>
    <name evidence="24" type="ORF">D9619_006913</name>
</gene>
<keyword evidence="18" id="KW-0233">DNA recombination</keyword>
<dbReference type="GO" id="GO:0003964">
    <property type="term" value="F:RNA-directed DNA polymerase activity"/>
    <property type="evidence" value="ECO:0007669"/>
    <property type="project" value="UniProtKB-KW"/>
</dbReference>
<evidence type="ECO:0000259" key="23">
    <source>
        <dbReference type="PROSITE" id="PS50994"/>
    </source>
</evidence>
<comment type="catalytic activity">
    <reaction evidence="19">
        <text>DNA(n) + a 2'-deoxyribonucleoside 5'-triphosphate = DNA(n+1) + diphosphate</text>
        <dbReference type="Rhea" id="RHEA:22508"/>
        <dbReference type="Rhea" id="RHEA-COMP:17339"/>
        <dbReference type="Rhea" id="RHEA-COMP:17340"/>
        <dbReference type="ChEBI" id="CHEBI:33019"/>
        <dbReference type="ChEBI" id="CHEBI:61560"/>
        <dbReference type="ChEBI" id="CHEBI:173112"/>
        <dbReference type="EC" id="2.7.7.49"/>
    </reaction>
</comment>
<feature type="domain" description="Integrase catalytic" evidence="23">
    <location>
        <begin position="535"/>
        <end position="669"/>
    </location>
</feature>
<keyword evidence="13" id="KW-0694">RNA-binding</keyword>
<dbReference type="PROSITE" id="PS50158">
    <property type="entry name" value="ZF_CCHC"/>
    <property type="match status" value="1"/>
</dbReference>
<dbReference type="GO" id="GO:0005524">
    <property type="term" value="F:ATP binding"/>
    <property type="evidence" value="ECO:0007669"/>
    <property type="project" value="UniProtKB-KW"/>
</dbReference>
<comment type="caution">
    <text evidence="24">The sequence shown here is derived from an EMBL/GenBank/DDBJ whole genome shotgun (WGS) entry which is preliminary data.</text>
</comment>
<evidence type="ECO:0000256" key="19">
    <source>
        <dbReference type="ARBA" id="ARBA00048173"/>
    </source>
</evidence>
<keyword evidence="15" id="KW-0695">RNA-directed DNA polymerase</keyword>
<evidence type="ECO:0000256" key="18">
    <source>
        <dbReference type="ARBA" id="ARBA00023172"/>
    </source>
</evidence>
<keyword evidence="21" id="KW-0863">Zinc-finger</keyword>
<keyword evidence="6" id="KW-0540">Nuclease</keyword>
<keyword evidence="3" id="KW-1188">Viral release from host cell</keyword>
<comment type="function">
    <text evidence="1">The aspartyl protease (PR) mediates the proteolytic cleavages of the Gag and Gag-Pol polyproteins after assembly of the VLP.</text>
</comment>
<evidence type="ECO:0000256" key="5">
    <source>
        <dbReference type="ARBA" id="ARBA00022695"/>
    </source>
</evidence>
<dbReference type="GO" id="GO:0008233">
    <property type="term" value="F:peptidase activity"/>
    <property type="evidence" value="ECO:0007669"/>
    <property type="project" value="UniProtKB-KW"/>
</dbReference>
<dbReference type="GO" id="GO:0004519">
    <property type="term" value="F:endonuclease activity"/>
    <property type="evidence" value="ECO:0007669"/>
    <property type="project" value="UniProtKB-KW"/>
</dbReference>
<evidence type="ECO:0000256" key="6">
    <source>
        <dbReference type="ARBA" id="ARBA00022722"/>
    </source>
</evidence>
<evidence type="ECO:0008006" key="26">
    <source>
        <dbReference type="Google" id="ProtNLM"/>
    </source>
</evidence>
<evidence type="ECO:0000256" key="12">
    <source>
        <dbReference type="ARBA" id="ARBA00022842"/>
    </source>
</evidence>
<evidence type="ECO:0000256" key="9">
    <source>
        <dbReference type="ARBA" id="ARBA00022759"/>
    </source>
</evidence>
<evidence type="ECO:0000256" key="21">
    <source>
        <dbReference type="PROSITE-ProRule" id="PRU00047"/>
    </source>
</evidence>
<keyword evidence="4" id="KW-0645">Protease</keyword>
<evidence type="ECO:0000256" key="13">
    <source>
        <dbReference type="ARBA" id="ARBA00022884"/>
    </source>
</evidence>
<dbReference type="Pfam" id="PF00665">
    <property type="entry name" value="rve"/>
    <property type="match status" value="1"/>
</dbReference>
<dbReference type="Proteomes" id="UP000567179">
    <property type="component" value="Unassembled WGS sequence"/>
</dbReference>
<dbReference type="EMBL" id="JAACJJ010000042">
    <property type="protein sequence ID" value="KAF5316435.1"/>
    <property type="molecule type" value="Genomic_DNA"/>
</dbReference>
<dbReference type="PANTHER" id="PTHR42648">
    <property type="entry name" value="TRANSPOSASE, PUTATIVE-RELATED"/>
    <property type="match status" value="1"/>
</dbReference>
<dbReference type="GO" id="GO:0003723">
    <property type="term" value="F:RNA binding"/>
    <property type="evidence" value="ECO:0007669"/>
    <property type="project" value="UniProtKB-KW"/>
</dbReference>
<keyword evidence="2" id="KW-0815">Transposition</keyword>
<dbReference type="GO" id="GO:0005634">
    <property type="term" value="C:nucleus"/>
    <property type="evidence" value="ECO:0007669"/>
    <property type="project" value="UniProtKB-ARBA"/>
</dbReference>
<keyword evidence="11" id="KW-0067">ATP-binding</keyword>
<evidence type="ECO:0000256" key="14">
    <source>
        <dbReference type="ARBA" id="ARBA00022908"/>
    </source>
</evidence>
<organism evidence="24 25">
    <name type="scientific">Psilocybe cf. subviscida</name>
    <dbReference type="NCBI Taxonomy" id="2480587"/>
    <lineage>
        <taxon>Eukaryota</taxon>
        <taxon>Fungi</taxon>
        <taxon>Dikarya</taxon>
        <taxon>Basidiomycota</taxon>
        <taxon>Agaricomycotina</taxon>
        <taxon>Agaricomycetes</taxon>
        <taxon>Agaricomycetidae</taxon>
        <taxon>Agaricales</taxon>
        <taxon>Agaricineae</taxon>
        <taxon>Strophariaceae</taxon>
        <taxon>Psilocybe</taxon>
    </lineage>
</organism>
<dbReference type="GO" id="GO:0003887">
    <property type="term" value="F:DNA-directed DNA polymerase activity"/>
    <property type="evidence" value="ECO:0007669"/>
    <property type="project" value="UniProtKB-KW"/>
</dbReference>
<sequence length="669" mass="71761">MSAGAPFLLSASEQYDGSNWLEFKTKIRAAAKQRGVLGYLDGTIPCPPSPAAVAAAQAIAAAAAQAAGTTKPAPTGSTTPTITPTTTFATAYWGSLTPTHEEWQQCDVWTQGLISLNVKNAVGLGIKLDGTAAETYASIATIKDAVSDLGCITAEAELNEIKYSDGSDMDEHIAALRTAWVKANGQGANITDTKFRMVVLKSLPSTWLPFIGSLYAETTSAGVIARVSAHSKMIISLIPASGTSLKALSTSAGNSKLRNPHLKCTNCGKPGHELATCFQKGGGKEGQFPDWWRGKKVGSTAQTAASATTTHVAASAIVSTNEENFYAFSTQHATSVTARNPDGSLKTFGDSAASDHYFGARADFHDYVKDERVGETATGEKFRILGRGTVRKVSVVNGKRINISFMNVLHAPDFTHNLVSIGRLDRAGYTVQFGGGKVAFLNQKGDAIVEGPAVGTMYELPLFDPTPDDILPTAYLSRSLSKATDLETWHRRFGHISEATILKMMKGEMVIGLTNETLTKKCTVGKCEDCILGKHSRRPFDYEVVQVRDVLALVSIDLWGPASVRSTGGKLYMMLFTDHYGRKRDAYFIANKDAATTLACLRHYKLKSELQTGKMLVAMITDNGGEFANGLWEEFCEQHGIEHKFTTAYSSAANGIGDITKSCRSLGIS</sequence>
<dbReference type="InterPro" id="IPR001584">
    <property type="entry name" value="Integrase_cat-core"/>
</dbReference>
<evidence type="ECO:0000256" key="17">
    <source>
        <dbReference type="ARBA" id="ARBA00023113"/>
    </source>
</evidence>
<dbReference type="InterPro" id="IPR012337">
    <property type="entry name" value="RNaseH-like_sf"/>
</dbReference>
<dbReference type="Pfam" id="PF13976">
    <property type="entry name" value="gag_pre-integrs"/>
    <property type="match status" value="1"/>
</dbReference>
<evidence type="ECO:0000256" key="1">
    <source>
        <dbReference type="ARBA" id="ARBA00002180"/>
    </source>
</evidence>
<evidence type="ECO:0000313" key="24">
    <source>
        <dbReference type="EMBL" id="KAF5316435.1"/>
    </source>
</evidence>
<keyword evidence="7" id="KW-0479">Metal-binding</keyword>
<evidence type="ECO:0000313" key="25">
    <source>
        <dbReference type="Proteomes" id="UP000567179"/>
    </source>
</evidence>
<keyword evidence="17" id="KW-0917">Virion maturation</keyword>
<dbReference type="GO" id="GO:0006508">
    <property type="term" value="P:proteolysis"/>
    <property type="evidence" value="ECO:0007669"/>
    <property type="project" value="UniProtKB-KW"/>
</dbReference>
<dbReference type="InterPro" id="IPR054722">
    <property type="entry name" value="PolX-like_BBD"/>
</dbReference>
<reference evidence="24 25" key="1">
    <citation type="journal article" date="2020" name="ISME J.">
        <title>Uncovering the hidden diversity of litter-decomposition mechanisms in mushroom-forming fungi.</title>
        <authorList>
            <person name="Floudas D."/>
            <person name="Bentzer J."/>
            <person name="Ahren D."/>
            <person name="Johansson T."/>
            <person name="Persson P."/>
            <person name="Tunlid A."/>
        </authorList>
    </citation>
    <scope>NUCLEOTIDE SEQUENCE [LARGE SCALE GENOMIC DNA]</scope>
    <source>
        <strain evidence="24 25">CBS 101986</strain>
    </source>
</reference>
<dbReference type="GO" id="GO:0032196">
    <property type="term" value="P:transposition"/>
    <property type="evidence" value="ECO:0007669"/>
    <property type="project" value="UniProtKB-KW"/>
</dbReference>
<name>A0A8H5EXQ4_9AGAR</name>
<dbReference type="Gene3D" id="3.30.420.10">
    <property type="entry name" value="Ribonuclease H-like superfamily/Ribonuclease H"/>
    <property type="match status" value="1"/>
</dbReference>
<dbReference type="GO" id="GO:0008270">
    <property type="term" value="F:zinc ion binding"/>
    <property type="evidence" value="ECO:0007669"/>
    <property type="project" value="UniProtKB-KW"/>
</dbReference>
<dbReference type="InterPro" id="IPR025724">
    <property type="entry name" value="GAG-pre-integrase_dom"/>
</dbReference>
<evidence type="ECO:0000259" key="22">
    <source>
        <dbReference type="PROSITE" id="PS50158"/>
    </source>
</evidence>
<keyword evidence="25" id="KW-1185">Reference proteome</keyword>
<dbReference type="OrthoDB" id="7691805at2759"/>
<keyword evidence="12" id="KW-0460">Magnesium</keyword>
<protein>
    <recommendedName>
        <fullName evidence="26">Integrase catalytic domain-containing protein</fullName>
    </recommendedName>
</protein>
<comment type="catalytic activity">
    <reaction evidence="20">
        <text>DNA(n) + a 2'-deoxyribonucleoside 5'-triphosphate = DNA(n+1) + diphosphate</text>
        <dbReference type="Rhea" id="RHEA:22508"/>
        <dbReference type="Rhea" id="RHEA-COMP:17339"/>
        <dbReference type="Rhea" id="RHEA-COMP:17340"/>
        <dbReference type="ChEBI" id="CHEBI:33019"/>
        <dbReference type="ChEBI" id="CHEBI:61560"/>
        <dbReference type="ChEBI" id="CHEBI:173112"/>
        <dbReference type="EC" id="2.7.7.7"/>
    </reaction>
</comment>
<dbReference type="PANTHER" id="PTHR42648:SF11">
    <property type="entry name" value="TRANSPOSON TY4-P GAG-POL POLYPROTEIN"/>
    <property type="match status" value="1"/>
</dbReference>
<keyword evidence="9" id="KW-0255">Endonuclease</keyword>
<evidence type="ECO:0000256" key="2">
    <source>
        <dbReference type="ARBA" id="ARBA00022578"/>
    </source>
</evidence>
<keyword evidence="8" id="KW-0547">Nucleotide-binding</keyword>
<dbReference type="Pfam" id="PF14223">
    <property type="entry name" value="Retrotran_gag_2"/>
    <property type="match status" value="1"/>
</dbReference>
<keyword evidence="16" id="KW-0239">DNA-directed DNA polymerase</keyword>
<dbReference type="InterPro" id="IPR001878">
    <property type="entry name" value="Znf_CCHC"/>
</dbReference>
<dbReference type="InterPro" id="IPR036397">
    <property type="entry name" value="RNaseH_sf"/>
</dbReference>
<proteinExistence type="predicted"/>
<evidence type="ECO:0000256" key="10">
    <source>
        <dbReference type="ARBA" id="ARBA00022801"/>
    </source>
</evidence>
<dbReference type="GO" id="GO:0015074">
    <property type="term" value="P:DNA integration"/>
    <property type="evidence" value="ECO:0007669"/>
    <property type="project" value="UniProtKB-KW"/>
</dbReference>
<keyword evidence="14" id="KW-0229">DNA integration</keyword>
<evidence type="ECO:0000256" key="7">
    <source>
        <dbReference type="ARBA" id="ARBA00022723"/>
    </source>
</evidence>
<dbReference type="PROSITE" id="PS50994">
    <property type="entry name" value="INTEGRASE"/>
    <property type="match status" value="1"/>
</dbReference>
<keyword evidence="21" id="KW-0862">Zinc</keyword>
<dbReference type="GO" id="GO:0006310">
    <property type="term" value="P:DNA recombination"/>
    <property type="evidence" value="ECO:0007669"/>
    <property type="project" value="UniProtKB-KW"/>
</dbReference>